<dbReference type="Gene3D" id="3.40.430.10">
    <property type="entry name" value="Dihydrofolate Reductase, subunit A"/>
    <property type="match status" value="1"/>
</dbReference>
<evidence type="ECO:0000256" key="14">
    <source>
        <dbReference type="PIRSR" id="PIRSR006769-1"/>
    </source>
</evidence>
<dbReference type="Proteomes" id="UP000315647">
    <property type="component" value="Chromosome"/>
</dbReference>
<name>A0A517QFL2_9PLAN</name>
<dbReference type="InterPro" id="IPR011549">
    <property type="entry name" value="RibD_C"/>
</dbReference>
<keyword evidence="11 13" id="KW-0560">Oxidoreductase</keyword>
<feature type="binding site" evidence="16">
    <location>
        <position position="70"/>
    </location>
    <ligand>
        <name>Zn(2+)</name>
        <dbReference type="ChEBI" id="CHEBI:29105"/>
        <note>catalytic</note>
    </ligand>
</feature>
<dbReference type="InterPro" id="IPR024072">
    <property type="entry name" value="DHFR-like_dom_sf"/>
</dbReference>
<dbReference type="SUPFAM" id="SSF53597">
    <property type="entry name" value="Dihydrofolate reductase-like"/>
    <property type="match status" value="1"/>
</dbReference>
<reference evidence="18 19" key="1">
    <citation type="submission" date="2019-03" db="EMBL/GenBank/DDBJ databases">
        <title>Deep-cultivation of Planctomycetes and their phenomic and genomic characterization uncovers novel biology.</title>
        <authorList>
            <person name="Wiegand S."/>
            <person name="Jogler M."/>
            <person name="Boedeker C."/>
            <person name="Pinto D."/>
            <person name="Vollmers J."/>
            <person name="Rivas-Marin E."/>
            <person name="Kohn T."/>
            <person name="Peeters S.H."/>
            <person name="Heuer A."/>
            <person name="Rast P."/>
            <person name="Oberbeckmann S."/>
            <person name="Bunk B."/>
            <person name="Jeske O."/>
            <person name="Meyerdierks A."/>
            <person name="Storesund J.E."/>
            <person name="Kallscheuer N."/>
            <person name="Luecker S."/>
            <person name="Lage O.M."/>
            <person name="Pohl T."/>
            <person name="Merkel B.J."/>
            <person name="Hornburger P."/>
            <person name="Mueller R.-W."/>
            <person name="Bruemmer F."/>
            <person name="Labrenz M."/>
            <person name="Spormann A.M."/>
            <person name="Op den Camp H."/>
            <person name="Overmann J."/>
            <person name="Amann R."/>
            <person name="Jetten M.S.M."/>
            <person name="Mascher T."/>
            <person name="Medema M.H."/>
            <person name="Devos D.P."/>
            <person name="Kaster A.-K."/>
            <person name="Ovreas L."/>
            <person name="Rohde M."/>
            <person name="Galperin M.Y."/>
            <person name="Jogler C."/>
        </authorList>
    </citation>
    <scope>NUCLEOTIDE SEQUENCE [LARGE SCALE GENOMIC DNA]</scope>
    <source>
        <strain evidence="18 19">Enr10</strain>
    </source>
</reference>
<dbReference type="EMBL" id="CP037421">
    <property type="protein sequence ID" value="QDT30404.1"/>
    <property type="molecule type" value="Genomic_DNA"/>
</dbReference>
<comment type="catalytic activity">
    <reaction evidence="13">
        <text>5-amino-6-(5-phospho-D-ribitylamino)uracil + NADP(+) = 5-amino-6-(5-phospho-D-ribosylamino)uracil + NADPH + H(+)</text>
        <dbReference type="Rhea" id="RHEA:17845"/>
        <dbReference type="ChEBI" id="CHEBI:15378"/>
        <dbReference type="ChEBI" id="CHEBI:57783"/>
        <dbReference type="ChEBI" id="CHEBI:58349"/>
        <dbReference type="ChEBI" id="CHEBI:58421"/>
        <dbReference type="ChEBI" id="CHEBI:58453"/>
        <dbReference type="EC" id="1.1.1.193"/>
    </reaction>
</comment>
<keyword evidence="8 13" id="KW-0378">Hydrolase</keyword>
<dbReference type="GO" id="GO:0050661">
    <property type="term" value="F:NADP binding"/>
    <property type="evidence" value="ECO:0007669"/>
    <property type="project" value="InterPro"/>
</dbReference>
<dbReference type="UniPathway" id="UPA00275">
    <property type="reaction ID" value="UER00401"/>
</dbReference>
<feature type="domain" description="CMP/dCMP-type deaminase" evidence="17">
    <location>
        <begin position="1"/>
        <end position="118"/>
    </location>
</feature>
<dbReference type="InterPro" id="IPR004794">
    <property type="entry name" value="Eubact_RibD"/>
</dbReference>
<evidence type="ECO:0000313" key="18">
    <source>
        <dbReference type="EMBL" id="QDT30404.1"/>
    </source>
</evidence>
<evidence type="ECO:0000256" key="2">
    <source>
        <dbReference type="ARBA" id="ARBA00004882"/>
    </source>
</evidence>
<dbReference type="Gene3D" id="3.40.140.10">
    <property type="entry name" value="Cytidine Deaminase, domain 2"/>
    <property type="match status" value="1"/>
</dbReference>
<comment type="pathway">
    <text evidence="3 13">Cofactor biosynthesis; riboflavin biosynthesis; 5-amino-6-(D-ribitylamino)uracil from GTP: step 3/4.</text>
</comment>
<evidence type="ECO:0000256" key="7">
    <source>
        <dbReference type="ARBA" id="ARBA00022723"/>
    </source>
</evidence>
<dbReference type="InterPro" id="IPR016193">
    <property type="entry name" value="Cytidine_deaminase-like"/>
</dbReference>
<dbReference type="EC" id="3.5.4.26" evidence="13"/>
<comment type="function">
    <text evidence="1 13">Converts 2,5-diamino-6-(ribosylamino)-4(3h)-pyrimidinone 5'-phosphate into 5-amino-6-(ribosylamino)-2,4(1h,3h)-pyrimidinedione 5'-phosphate.</text>
</comment>
<evidence type="ECO:0000256" key="11">
    <source>
        <dbReference type="ARBA" id="ARBA00023002"/>
    </source>
</evidence>
<proteinExistence type="inferred from homology"/>
<feature type="binding site" evidence="15">
    <location>
        <position position="165"/>
    </location>
    <ligand>
        <name>NADP(+)</name>
        <dbReference type="ChEBI" id="CHEBI:58349"/>
    </ligand>
</feature>
<feature type="binding site" evidence="15">
    <location>
        <position position="191"/>
    </location>
    <ligand>
        <name>NADP(+)</name>
        <dbReference type="ChEBI" id="CHEBI:58349"/>
    </ligand>
</feature>
<dbReference type="NCBIfam" id="TIGR00227">
    <property type="entry name" value="ribD_Cterm"/>
    <property type="match status" value="1"/>
</dbReference>
<feature type="binding site" evidence="15">
    <location>
        <position position="202"/>
    </location>
    <ligand>
        <name>substrate</name>
    </ligand>
</feature>
<dbReference type="FunFam" id="3.40.140.10:FF:000025">
    <property type="entry name" value="Riboflavin biosynthesis protein RibD"/>
    <property type="match status" value="1"/>
</dbReference>
<comment type="catalytic activity">
    <reaction evidence="13">
        <text>2,5-diamino-6-hydroxy-4-(5-phosphoribosylamino)-pyrimidine + H2O + H(+) = 5-amino-6-(5-phospho-D-ribosylamino)uracil + NH4(+)</text>
        <dbReference type="Rhea" id="RHEA:21868"/>
        <dbReference type="ChEBI" id="CHEBI:15377"/>
        <dbReference type="ChEBI" id="CHEBI:15378"/>
        <dbReference type="ChEBI" id="CHEBI:28938"/>
        <dbReference type="ChEBI" id="CHEBI:58453"/>
        <dbReference type="ChEBI" id="CHEBI:58614"/>
        <dbReference type="EC" id="3.5.4.26"/>
    </reaction>
</comment>
<feature type="binding site" evidence="15">
    <location>
        <position position="179"/>
    </location>
    <ligand>
        <name>substrate</name>
    </ligand>
</feature>
<dbReference type="GO" id="GO:0008703">
    <property type="term" value="F:5-amino-6-(5-phosphoribosylamino)uracil reductase activity"/>
    <property type="evidence" value="ECO:0007669"/>
    <property type="project" value="UniProtKB-EC"/>
</dbReference>
<dbReference type="PANTHER" id="PTHR38011:SF7">
    <property type="entry name" value="2,5-DIAMINO-6-RIBOSYLAMINO-4(3H)-PYRIMIDINONE 5'-PHOSPHATE REDUCTASE"/>
    <property type="match status" value="1"/>
</dbReference>
<evidence type="ECO:0000256" key="4">
    <source>
        <dbReference type="ARBA" id="ARBA00005259"/>
    </source>
</evidence>
<evidence type="ECO:0000256" key="6">
    <source>
        <dbReference type="ARBA" id="ARBA00022619"/>
    </source>
</evidence>
<evidence type="ECO:0000259" key="17">
    <source>
        <dbReference type="PROSITE" id="PS51747"/>
    </source>
</evidence>
<sequence length="367" mass="39140">MQRALELARLGEGFVEPNPAVGSVIVNESLQLLGEGYHQQCGGPHAEIHALRMAGDLARGATIYVTLEPCCHHGKTGPCSQALIQAGVKKVVIAMRDPAPHVDGGGIAELKQAGIEVELGLLEAEAQQLVRPFVKRVTQGLPWVHAKWAMTLDGKIASRTGHSQWISNARSREIVHQLRGRMDGIMVGHQTALADDPLLTARPAGKRIATRIVVDSQATLASRSKLVQTISDAPVMVMAHRSAPAENVQRLEEAGVEVLLTGNDSQSGAAFPDLRECLQELGRREMTNLLIEGGGGLLGSCFDAALIDEIHVFVAPKIVGGGAAITPIAGVGLEQIPNYANVTESAIQQLDSDLYIRGRIAYENPTD</sequence>
<comment type="similarity">
    <text evidence="5 13">In the C-terminal section; belongs to the HTP reductase family.</text>
</comment>
<dbReference type="PANTHER" id="PTHR38011">
    <property type="entry name" value="DIHYDROFOLATE REDUCTASE FAMILY PROTEIN (AFU_ORTHOLOGUE AFUA_8G06820)"/>
    <property type="match status" value="1"/>
</dbReference>
<dbReference type="GO" id="GO:0008835">
    <property type="term" value="F:diaminohydroxyphosphoribosylaminopyrimidine deaminase activity"/>
    <property type="evidence" value="ECO:0007669"/>
    <property type="project" value="UniProtKB-EC"/>
</dbReference>
<dbReference type="GO" id="GO:0009231">
    <property type="term" value="P:riboflavin biosynthetic process"/>
    <property type="evidence" value="ECO:0007669"/>
    <property type="project" value="UniProtKB-UniPathway"/>
</dbReference>
<dbReference type="Pfam" id="PF00383">
    <property type="entry name" value="dCMP_cyt_deam_1"/>
    <property type="match status" value="1"/>
</dbReference>
<comment type="pathway">
    <text evidence="2 13">Cofactor biosynthesis; riboflavin biosynthesis; 5-amino-6-(D-ribitylamino)uracil from GTP: step 2/4.</text>
</comment>
<evidence type="ECO:0000256" key="16">
    <source>
        <dbReference type="PIRSR" id="PIRSR006769-3"/>
    </source>
</evidence>
<accession>A0A517QFL2</accession>
<keyword evidence="19" id="KW-1185">Reference proteome</keyword>
<evidence type="ECO:0000256" key="10">
    <source>
        <dbReference type="ARBA" id="ARBA00022857"/>
    </source>
</evidence>
<evidence type="ECO:0000313" key="19">
    <source>
        <dbReference type="Proteomes" id="UP000315647"/>
    </source>
</evidence>
<dbReference type="InterPro" id="IPR050765">
    <property type="entry name" value="Riboflavin_Biosynth_HTPR"/>
</dbReference>
<evidence type="ECO:0000256" key="13">
    <source>
        <dbReference type="PIRNR" id="PIRNR006769"/>
    </source>
</evidence>
<dbReference type="AlphaFoldDB" id="A0A517QFL2"/>
<dbReference type="PROSITE" id="PS00903">
    <property type="entry name" value="CYT_DCMP_DEAMINASES_1"/>
    <property type="match status" value="1"/>
</dbReference>
<dbReference type="CDD" id="cd01284">
    <property type="entry name" value="Riboflavin_deaminase-reductase"/>
    <property type="match status" value="1"/>
</dbReference>
<dbReference type="InterPro" id="IPR016192">
    <property type="entry name" value="APOBEC/CMP_deaminase_Zn-bd"/>
</dbReference>
<keyword evidence="6 13" id="KW-0686">Riboflavin biosynthesis</keyword>
<protein>
    <recommendedName>
        <fullName evidence="13">Riboflavin biosynthesis protein RibD</fullName>
    </recommendedName>
    <domain>
        <recommendedName>
            <fullName evidence="13">Diaminohydroxyphosphoribosylaminopyrimidine deaminase</fullName>
            <shortName evidence="13">DRAP deaminase</shortName>
            <ecNumber evidence="13">3.5.4.26</ecNumber>
        </recommendedName>
        <alternativeName>
            <fullName evidence="13">Riboflavin-specific deaminase</fullName>
        </alternativeName>
    </domain>
    <domain>
        <recommendedName>
            <fullName evidence="13">5-amino-6-(5-phosphoribosylamino)uracil reductase</fullName>
            <ecNumber evidence="13">1.1.1.193</ecNumber>
        </recommendedName>
        <alternativeName>
            <fullName evidence="13">HTP reductase</fullName>
        </alternativeName>
    </domain>
</protein>
<organism evidence="18 19">
    <name type="scientific">Gimesia panareensis</name>
    <dbReference type="NCBI Taxonomy" id="2527978"/>
    <lineage>
        <taxon>Bacteria</taxon>
        <taxon>Pseudomonadati</taxon>
        <taxon>Planctomycetota</taxon>
        <taxon>Planctomycetia</taxon>
        <taxon>Planctomycetales</taxon>
        <taxon>Planctomycetaceae</taxon>
        <taxon>Gimesia</taxon>
    </lineage>
</organism>
<evidence type="ECO:0000256" key="5">
    <source>
        <dbReference type="ARBA" id="ARBA00007417"/>
    </source>
</evidence>
<gene>
    <name evidence="18" type="primary">ribD</name>
    <name evidence="18" type="ORF">Enr10x_57700</name>
</gene>
<evidence type="ECO:0000256" key="1">
    <source>
        <dbReference type="ARBA" id="ARBA00002151"/>
    </source>
</evidence>
<feature type="binding site" evidence="15">
    <location>
        <position position="292"/>
    </location>
    <ligand>
        <name>substrate</name>
    </ligand>
</feature>
<feature type="binding site" evidence="15">
    <location>
        <position position="195"/>
    </location>
    <ligand>
        <name>NADP(+)</name>
        <dbReference type="ChEBI" id="CHEBI:58349"/>
    </ligand>
</feature>
<evidence type="ECO:0000256" key="3">
    <source>
        <dbReference type="ARBA" id="ARBA00004910"/>
    </source>
</evidence>
<dbReference type="SUPFAM" id="SSF53927">
    <property type="entry name" value="Cytidine deaminase-like"/>
    <property type="match status" value="1"/>
</dbReference>
<dbReference type="InterPro" id="IPR002125">
    <property type="entry name" value="CMP_dCMP_dom"/>
</dbReference>
<dbReference type="EC" id="1.1.1.193" evidence="13"/>
<keyword evidence="10 13" id="KW-0521">NADP</keyword>
<feature type="binding site" evidence="15">
    <location>
        <position position="216"/>
    </location>
    <ligand>
        <name>NADP(+)</name>
        <dbReference type="ChEBI" id="CHEBI:58349"/>
    </ligand>
</feature>
<feature type="binding site" evidence="15">
    <location>
        <position position="199"/>
    </location>
    <ligand>
        <name>NADP(+)</name>
        <dbReference type="ChEBI" id="CHEBI:58349"/>
    </ligand>
</feature>
<dbReference type="PIRSF" id="PIRSF006769">
    <property type="entry name" value="RibD"/>
    <property type="match status" value="1"/>
</dbReference>
<evidence type="ECO:0000256" key="9">
    <source>
        <dbReference type="ARBA" id="ARBA00022833"/>
    </source>
</evidence>
<dbReference type="NCBIfam" id="TIGR00326">
    <property type="entry name" value="eubact_ribD"/>
    <property type="match status" value="1"/>
</dbReference>
<feature type="binding site" evidence="15">
    <location>
        <begin position="294"/>
        <end position="300"/>
    </location>
    <ligand>
        <name>NADP(+)</name>
        <dbReference type="ChEBI" id="CHEBI:58349"/>
    </ligand>
</feature>
<feature type="active site" description="Proton donor" evidence="14">
    <location>
        <position position="47"/>
    </location>
</feature>
<dbReference type="GO" id="GO:0008270">
    <property type="term" value="F:zinc ion binding"/>
    <property type="evidence" value="ECO:0007669"/>
    <property type="project" value="InterPro"/>
</dbReference>
<dbReference type="Pfam" id="PF01872">
    <property type="entry name" value="RibD_C"/>
    <property type="match status" value="1"/>
</dbReference>
<feature type="binding site" evidence="15">
    <location>
        <position position="163"/>
    </location>
    <ligand>
        <name>substrate</name>
    </ligand>
</feature>
<evidence type="ECO:0000256" key="12">
    <source>
        <dbReference type="ARBA" id="ARBA00023268"/>
    </source>
</evidence>
<keyword evidence="9 13" id="KW-0862">Zinc</keyword>
<dbReference type="PROSITE" id="PS51747">
    <property type="entry name" value="CYT_DCMP_DEAMINASES_2"/>
    <property type="match status" value="1"/>
</dbReference>
<evidence type="ECO:0000256" key="8">
    <source>
        <dbReference type="ARBA" id="ARBA00022801"/>
    </source>
</evidence>
<dbReference type="InterPro" id="IPR002734">
    <property type="entry name" value="RibDG_C"/>
</dbReference>
<keyword evidence="12" id="KW-0511">Multifunctional enzyme</keyword>
<feature type="binding site" evidence="16">
    <location>
        <position position="79"/>
    </location>
    <ligand>
        <name>Zn(2+)</name>
        <dbReference type="ChEBI" id="CHEBI:29105"/>
        <note>catalytic</note>
    </ligand>
</feature>
<comment type="similarity">
    <text evidence="4 13">In the N-terminal section; belongs to the cytidine and deoxycytidylate deaminase family.</text>
</comment>
<evidence type="ECO:0000256" key="15">
    <source>
        <dbReference type="PIRSR" id="PIRSR006769-2"/>
    </source>
</evidence>
<feature type="binding site" evidence="15">
    <location>
        <position position="149"/>
    </location>
    <ligand>
        <name>NADP(+)</name>
        <dbReference type="ChEBI" id="CHEBI:58349"/>
    </ligand>
</feature>
<keyword evidence="7 13" id="KW-0479">Metal-binding</keyword>
<feature type="binding site" evidence="16">
    <location>
        <position position="45"/>
    </location>
    <ligand>
        <name>Zn(2+)</name>
        <dbReference type="ChEBI" id="CHEBI:29105"/>
        <note>catalytic</note>
    </ligand>
</feature>
<comment type="cofactor">
    <cofactor evidence="13 16">
        <name>Zn(2+)</name>
        <dbReference type="ChEBI" id="CHEBI:29105"/>
    </cofactor>
    <text evidence="13 16">Binds 1 zinc ion.</text>
</comment>